<feature type="region of interest" description="Disordered" evidence="1">
    <location>
        <begin position="122"/>
        <end position="162"/>
    </location>
</feature>
<dbReference type="EnsemblPlants" id="AET7Gv20601800.2">
    <property type="protein sequence ID" value="AET7Gv20601800.2"/>
    <property type="gene ID" value="AET7Gv20601800"/>
</dbReference>
<name>A0A453RJA1_AEGTS</name>
<feature type="region of interest" description="Disordered" evidence="1">
    <location>
        <begin position="79"/>
        <end position="103"/>
    </location>
</feature>
<dbReference type="AlphaFoldDB" id="A0A453RJA1"/>
<dbReference type="Gramene" id="AET7Gv20601800.2">
    <property type="protein sequence ID" value="AET7Gv20601800.2"/>
    <property type="gene ID" value="AET7Gv20601800"/>
</dbReference>
<evidence type="ECO:0000256" key="1">
    <source>
        <dbReference type="SAM" id="MobiDB-lite"/>
    </source>
</evidence>
<proteinExistence type="predicted"/>
<feature type="region of interest" description="Disordered" evidence="1">
    <location>
        <begin position="1"/>
        <end position="39"/>
    </location>
</feature>
<reference evidence="2" key="5">
    <citation type="journal article" date="2021" name="G3 (Bethesda)">
        <title>Aegilops tauschii genome assembly Aet v5.0 features greater sequence contiguity and improved annotation.</title>
        <authorList>
            <person name="Wang L."/>
            <person name="Zhu T."/>
            <person name="Rodriguez J.C."/>
            <person name="Deal K.R."/>
            <person name="Dubcovsky J."/>
            <person name="McGuire P.E."/>
            <person name="Lux T."/>
            <person name="Spannagl M."/>
            <person name="Mayer K.F.X."/>
            <person name="Baldrich P."/>
            <person name="Meyers B.C."/>
            <person name="Huo N."/>
            <person name="Gu Y.Q."/>
            <person name="Zhou H."/>
            <person name="Devos K.M."/>
            <person name="Bennetzen J.L."/>
            <person name="Unver T."/>
            <person name="Budak H."/>
            <person name="Gulick P.J."/>
            <person name="Galiba G."/>
            <person name="Kalapos B."/>
            <person name="Nelson D.R."/>
            <person name="Li P."/>
            <person name="You F.M."/>
            <person name="Luo M.C."/>
            <person name="Dvorak J."/>
        </authorList>
    </citation>
    <scope>NUCLEOTIDE SEQUENCE [LARGE SCALE GENOMIC DNA]</scope>
    <source>
        <strain evidence="2">cv. AL8/78</strain>
    </source>
</reference>
<reference evidence="2" key="3">
    <citation type="journal article" date="2017" name="Nature">
        <title>Genome sequence of the progenitor of the wheat D genome Aegilops tauschii.</title>
        <authorList>
            <person name="Luo M.C."/>
            <person name="Gu Y.Q."/>
            <person name="Puiu D."/>
            <person name="Wang H."/>
            <person name="Twardziok S.O."/>
            <person name="Deal K.R."/>
            <person name="Huo N."/>
            <person name="Zhu T."/>
            <person name="Wang L."/>
            <person name="Wang Y."/>
            <person name="McGuire P.E."/>
            <person name="Liu S."/>
            <person name="Long H."/>
            <person name="Ramasamy R.K."/>
            <person name="Rodriguez J.C."/>
            <person name="Van S.L."/>
            <person name="Yuan L."/>
            <person name="Wang Z."/>
            <person name="Xia Z."/>
            <person name="Xiao L."/>
            <person name="Anderson O.D."/>
            <person name="Ouyang S."/>
            <person name="Liang Y."/>
            <person name="Zimin A.V."/>
            <person name="Pertea G."/>
            <person name="Qi P."/>
            <person name="Bennetzen J.L."/>
            <person name="Dai X."/>
            <person name="Dawson M.W."/>
            <person name="Muller H.G."/>
            <person name="Kugler K."/>
            <person name="Rivarola-Duarte L."/>
            <person name="Spannagl M."/>
            <person name="Mayer K.F.X."/>
            <person name="Lu F.H."/>
            <person name="Bevan M.W."/>
            <person name="Leroy P."/>
            <person name="Li P."/>
            <person name="You F.M."/>
            <person name="Sun Q."/>
            <person name="Liu Z."/>
            <person name="Lyons E."/>
            <person name="Wicker T."/>
            <person name="Salzberg S.L."/>
            <person name="Devos K.M."/>
            <person name="Dvorak J."/>
        </authorList>
    </citation>
    <scope>NUCLEOTIDE SEQUENCE [LARGE SCALE GENOMIC DNA]</scope>
    <source>
        <strain evidence="2">cv. AL8/78</strain>
    </source>
</reference>
<keyword evidence="3" id="KW-1185">Reference proteome</keyword>
<reference evidence="3" key="1">
    <citation type="journal article" date="2014" name="Science">
        <title>Ancient hybridizations among the ancestral genomes of bread wheat.</title>
        <authorList>
            <consortium name="International Wheat Genome Sequencing Consortium,"/>
            <person name="Marcussen T."/>
            <person name="Sandve S.R."/>
            <person name="Heier L."/>
            <person name="Spannagl M."/>
            <person name="Pfeifer M."/>
            <person name="Jakobsen K.S."/>
            <person name="Wulff B.B."/>
            <person name="Steuernagel B."/>
            <person name="Mayer K.F."/>
            <person name="Olsen O.A."/>
        </authorList>
    </citation>
    <scope>NUCLEOTIDE SEQUENCE [LARGE SCALE GENOMIC DNA]</scope>
    <source>
        <strain evidence="3">cv. AL8/78</strain>
    </source>
</reference>
<protein>
    <submittedName>
        <fullName evidence="2">Uncharacterized protein</fullName>
    </submittedName>
</protein>
<organism evidence="2 3">
    <name type="scientific">Aegilops tauschii subsp. strangulata</name>
    <name type="common">Goatgrass</name>
    <dbReference type="NCBI Taxonomy" id="200361"/>
    <lineage>
        <taxon>Eukaryota</taxon>
        <taxon>Viridiplantae</taxon>
        <taxon>Streptophyta</taxon>
        <taxon>Embryophyta</taxon>
        <taxon>Tracheophyta</taxon>
        <taxon>Spermatophyta</taxon>
        <taxon>Magnoliopsida</taxon>
        <taxon>Liliopsida</taxon>
        <taxon>Poales</taxon>
        <taxon>Poaceae</taxon>
        <taxon>BOP clade</taxon>
        <taxon>Pooideae</taxon>
        <taxon>Triticodae</taxon>
        <taxon>Triticeae</taxon>
        <taxon>Triticinae</taxon>
        <taxon>Aegilops</taxon>
    </lineage>
</organism>
<evidence type="ECO:0000313" key="3">
    <source>
        <dbReference type="Proteomes" id="UP000015105"/>
    </source>
</evidence>
<reference evidence="3" key="2">
    <citation type="journal article" date="2017" name="Nat. Plants">
        <title>The Aegilops tauschii genome reveals multiple impacts of transposons.</title>
        <authorList>
            <person name="Zhao G."/>
            <person name="Zou C."/>
            <person name="Li K."/>
            <person name="Wang K."/>
            <person name="Li T."/>
            <person name="Gao L."/>
            <person name="Zhang X."/>
            <person name="Wang H."/>
            <person name="Yang Z."/>
            <person name="Liu X."/>
            <person name="Jiang W."/>
            <person name="Mao L."/>
            <person name="Kong X."/>
            <person name="Jiao Y."/>
            <person name="Jia J."/>
        </authorList>
    </citation>
    <scope>NUCLEOTIDE SEQUENCE [LARGE SCALE GENOMIC DNA]</scope>
    <source>
        <strain evidence="3">cv. AL8/78</strain>
    </source>
</reference>
<accession>A0A453RJA1</accession>
<sequence>ASSRASTRSIPSPAHARPPRRSGHRAVQSSPSSRARDHLATFSRLVGVMAQRDKKVEEPTEVHLHAAEITLCANSCGFPGNPATKNPLPQLPEARGPDGVPLPVRRDVLRRAPVLGPARLQLRLQVGGQGRHRQGEPRRARRQDRSVLTNKTPRAPTRTGEI</sequence>
<reference evidence="2" key="4">
    <citation type="submission" date="2019-03" db="UniProtKB">
        <authorList>
            <consortium name="EnsemblPlants"/>
        </authorList>
    </citation>
    <scope>IDENTIFICATION</scope>
</reference>
<evidence type="ECO:0000313" key="2">
    <source>
        <dbReference type="EnsemblPlants" id="AET7Gv20601800.2"/>
    </source>
</evidence>
<dbReference type="Proteomes" id="UP000015105">
    <property type="component" value="Chromosome 7D"/>
</dbReference>